<evidence type="ECO:0000256" key="1">
    <source>
        <dbReference type="SAM" id="MobiDB-lite"/>
    </source>
</evidence>
<accession>A0A2U8WF96</accession>
<dbReference type="Proteomes" id="UP000245926">
    <property type="component" value="Chromosome"/>
</dbReference>
<dbReference type="RefSeq" id="WP_109895346.1">
    <property type="nucleotide sequence ID" value="NZ_CP029550.1"/>
</dbReference>
<sequence length="83" mass="9830">MAFFLGIGGPWIVLMILDLFWTKQSLELSHSERSRSWQERLERLLQKREGRPVPIPVREPLPQNEQGDEQLSRSESYHFRKPA</sequence>
<gene>
    <name evidence="2" type="ORF">DK389_30265</name>
</gene>
<dbReference type="OrthoDB" id="7997399at2"/>
<protein>
    <submittedName>
        <fullName evidence="2">Uncharacterized protein</fullName>
    </submittedName>
</protein>
<keyword evidence="3" id="KW-1185">Reference proteome</keyword>
<dbReference type="KEGG" id="mets:DK389_30265"/>
<feature type="compositionally biased region" description="Basic and acidic residues" evidence="1">
    <location>
        <begin position="70"/>
        <end position="83"/>
    </location>
</feature>
<evidence type="ECO:0000313" key="3">
    <source>
        <dbReference type="Proteomes" id="UP000245926"/>
    </source>
</evidence>
<organism evidence="2 3">
    <name type="scientific">Methylobacterium durans</name>
    <dbReference type="NCBI Taxonomy" id="2202825"/>
    <lineage>
        <taxon>Bacteria</taxon>
        <taxon>Pseudomonadati</taxon>
        <taxon>Pseudomonadota</taxon>
        <taxon>Alphaproteobacteria</taxon>
        <taxon>Hyphomicrobiales</taxon>
        <taxon>Methylobacteriaceae</taxon>
        <taxon>Methylobacterium</taxon>
    </lineage>
</organism>
<feature type="region of interest" description="Disordered" evidence="1">
    <location>
        <begin position="51"/>
        <end position="83"/>
    </location>
</feature>
<evidence type="ECO:0000313" key="2">
    <source>
        <dbReference type="EMBL" id="AWN44006.1"/>
    </source>
</evidence>
<dbReference type="EMBL" id="CP029550">
    <property type="protein sequence ID" value="AWN44006.1"/>
    <property type="molecule type" value="Genomic_DNA"/>
</dbReference>
<reference evidence="3" key="1">
    <citation type="submission" date="2018-05" db="EMBL/GenBank/DDBJ databases">
        <title>Complete Genome Sequence of Methylobacterium sp. 17SD2-17.</title>
        <authorList>
            <person name="Srinivasan S."/>
        </authorList>
    </citation>
    <scope>NUCLEOTIDE SEQUENCE [LARGE SCALE GENOMIC DNA]</scope>
    <source>
        <strain evidence="3">17SD2-17</strain>
    </source>
</reference>
<name>A0A2U8WF96_9HYPH</name>
<dbReference type="AlphaFoldDB" id="A0A2U8WF96"/>
<proteinExistence type="predicted"/>